<organism evidence="4 5">
    <name type="scientific">Claviceps pusilla</name>
    <dbReference type="NCBI Taxonomy" id="123648"/>
    <lineage>
        <taxon>Eukaryota</taxon>
        <taxon>Fungi</taxon>
        <taxon>Dikarya</taxon>
        <taxon>Ascomycota</taxon>
        <taxon>Pezizomycotina</taxon>
        <taxon>Sordariomycetes</taxon>
        <taxon>Hypocreomycetidae</taxon>
        <taxon>Hypocreales</taxon>
        <taxon>Clavicipitaceae</taxon>
        <taxon>Claviceps</taxon>
    </lineage>
</organism>
<feature type="repeat" description="WD" evidence="3">
    <location>
        <begin position="153"/>
        <end position="188"/>
    </location>
</feature>
<gene>
    <name evidence="4" type="ORF">E4U43_005053</name>
</gene>
<feature type="repeat" description="WD" evidence="3">
    <location>
        <begin position="314"/>
        <end position="342"/>
    </location>
</feature>
<name>A0A9P7STK5_9HYPO</name>
<dbReference type="PANTHER" id="PTHR22889">
    <property type="entry name" value="WD REPEAT-CONTAINING PROTEIN 89"/>
    <property type="match status" value="1"/>
</dbReference>
<reference evidence="4" key="1">
    <citation type="journal article" date="2020" name="bioRxiv">
        <title>Whole genome comparisons of ergot fungi reveals the divergence and evolution of species within the genus Claviceps are the result of varying mechanisms driving genome evolution and host range expansion.</title>
        <authorList>
            <person name="Wyka S.A."/>
            <person name="Mondo S.J."/>
            <person name="Liu M."/>
            <person name="Dettman J."/>
            <person name="Nalam V."/>
            <person name="Broders K.D."/>
        </authorList>
    </citation>
    <scope>NUCLEOTIDE SEQUENCE</scope>
    <source>
        <strain evidence="4">CCC 602</strain>
    </source>
</reference>
<evidence type="ECO:0008006" key="6">
    <source>
        <dbReference type="Google" id="ProtNLM"/>
    </source>
</evidence>
<dbReference type="InterPro" id="IPR015943">
    <property type="entry name" value="WD40/YVTN_repeat-like_dom_sf"/>
</dbReference>
<dbReference type="Gene3D" id="2.130.10.10">
    <property type="entry name" value="YVTN repeat-like/Quinoprotein amine dehydrogenase"/>
    <property type="match status" value="2"/>
</dbReference>
<dbReference type="PANTHER" id="PTHR22889:SF0">
    <property type="entry name" value="WD REPEAT-CONTAINING PROTEIN 89"/>
    <property type="match status" value="1"/>
</dbReference>
<dbReference type="OrthoDB" id="25131at2759"/>
<evidence type="ECO:0000313" key="4">
    <source>
        <dbReference type="EMBL" id="KAG5987479.1"/>
    </source>
</evidence>
<dbReference type="PROSITE" id="PS00678">
    <property type="entry name" value="WD_REPEATS_1"/>
    <property type="match status" value="1"/>
</dbReference>
<dbReference type="SMART" id="SM00320">
    <property type="entry name" value="WD40"/>
    <property type="match status" value="6"/>
</dbReference>
<dbReference type="Pfam" id="PF00400">
    <property type="entry name" value="WD40"/>
    <property type="match status" value="3"/>
</dbReference>
<protein>
    <recommendedName>
        <fullName evidence="6">WD40 repeat protein</fullName>
    </recommendedName>
</protein>
<keyword evidence="2" id="KW-0677">Repeat</keyword>
<evidence type="ECO:0000256" key="1">
    <source>
        <dbReference type="ARBA" id="ARBA00022574"/>
    </source>
</evidence>
<dbReference type="InterPro" id="IPR019775">
    <property type="entry name" value="WD40_repeat_CS"/>
</dbReference>
<keyword evidence="1 3" id="KW-0853">WD repeat</keyword>
<keyword evidence="5" id="KW-1185">Reference proteome</keyword>
<dbReference type="SUPFAM" id="SSF50978">
    <property type="entry name" value="WD40 repeat-like"/>
    <property type="match status" value="1"/>
</dbReference>
<comment type="caution">
    <text evidence="4">The sequence shown here is derived from an EMBL/GenBank/DDBJ whole genome shotgun (WGS) entry which is preliminary data.</text>
</comment>
<dbReference type="InterPro" id="IPR001680">
    <property type="entry name" value="WD40_rpt"/>
</dbReference>
<sequence>MYSLTNVAHHTFSDPSSPSQTYVLDVHRTSAGLVTISSDQHLSVLSPARLADGPVCRWRAGHGNLTALRVFDGLAGVVCTAGEDGTVGVWDVRLGGEGARVAHFQAADAPILSLACSPSTKTIALGTELQNHSASLHLWDLRALPVAPKAHYQDLHSDDITELTFHPSDPAVLLSGSTDGLVNVYDTRVSDEDDLTVQTFNHNASIHHAAFLTSTEVLALSHDEQFALYDVAEERENGDAVQVFGDLRSALGCQYVAGVTVKTDGSGAVIGCGAQDRQLFELIFLARNPDGEPKWVFDRHNTVGLPGGHGDELVRSFCFFDDAELVFTGGEDGTVKAWRPGS</sequence>
<dbReference type="PROSITE" id="PS50082">
    <property type="entry name" value="WD_REPEATS_2"/>
    <property type="match status" value="2"/>
</dbReference>
<dbReference type="InterPro" id="IPR036322">
    <property type="entry name" value="WD40_repeat_dom_sf"/>
</dbReference>
<dbReference type="EMBL" id="SRPW01003294">
    <property type="protein sequence ID" value="KAG5987479.1"/>
    <property type="molecule type" value="Genomic_DNA"/>
</dbReference>
<evidence type="ECO:0000256" key="3">
    <source>
        <dbReference type="PROSITE-ProRule" id="PRU00221"/>
    </source>
</evidence>
<dbReference type="Proteomes" id="UP000748025">
    <property type="component" value="Unassembled WGS sequence"/>
</dbReference>
<evidence type="ECO:0000313" key="5">
    <source>
        <dbReference type="Proteomes" id="UP000748025"/>
    </source>
</evidence>
<accession>A0A9P7STK5</accession>
<proteinExistence type="predicted"/>
<evidence type="ECO:0000256" key="2">
    <source>
        <dbReference type="ARBA" id="ARBA00022737"/>
    </source>
</evidence>
<dbReference type="AlphaFoldDB" id="A0A9P7STK5"/>
<dbReference type="InterPro" id="IPR039328">
    <property type="entry name" value="WDR89"/>
</dbReference>